<organism evidence="6">
    <name type="scientific">candidate division WOR-3 bacterium</name>
    <dbReference type="NCBI Taxonomy" id="2052148"/>
    <lineage>
        <taxon>Bacteria</taxon>
        <taxon>Bacteria division WOR-3</taxon>
    </lineage>
</organism>
<keyword evidence="3 6" id="KW-0808">Transferase</keyword>
<reference evidence="6" key="1">
    <citation type="journal article" date="2020" name="mSystems">
        <title>Genome- and Community-Level Interaction Insights into Carbon Utilization and Element Cycling Functions of Hydrothermarchaeota in Hydrothermal Sediment.</title>
        <authorList>
            <person name="Zhou Z."/>
            <person name="Liu Y."/>
            <person name="Xu W."/>
            <person name="Pan J."/>
            <person name="Luo Z.H."/>
            <person name="Li M."/>
        </authorList>
    </citation>
    <scope>NUCLEOTIDE SEQUENCE [LARGE SCALE GENOMIC DNA]</scope>
    <source>
        <strain evidence="6">SpSt-69</strain>
    </source>
</reference>
<feature type="transmembrane region" description="Helical" evidence="4">
    <location>
        <begin position="266"/>
        <end position="286"/>
    </location>
</feature>
<sequence>MYFVLSILGILAGLFLFTKPVFLEKKSKKQDLFLSIIIPARNEAHNLPHLLNTLKKQTYKNYEIIVVDDQSEDNTAKIARSFGVKVVEIKDKPKGFLGKPYACYTGYKNARGDILLFVDADVRFNSTEALSKIVGEVEEFDGVISVWPYHNILHFYENFSAIYAIISSMASRSFSLISKKVTIKGLYGPLIAIKRTHYEKIGTHEALKNEVVEDFKLGNLLAKNGIPIKNFLGGEDISFRMYPGGFKELWKGWTKNSALGASTVDWSVVIPILIFLFGSLIPFFFLTTPPFHYIYIMYSALIFHFLKRVGNFWLIVPIIYPIFVAFTLSIIAYSFYMTFIVGTVEWKGVKISTKS</sequence>
<evidence type="ECO:0000256" key="4">
    <source>
        <dbReference type="SAM" id="Phobius"/>
    </source>
</evidence>
<dbReference type="Pfam" id="PF00535">
    <property type="entry name" value="Glycos_transf_2"/>
    <property type="match status" value="1"/>
</dbReference>
<dbReference type="CDD" id="cd00761">
    <property type="entry name" value="Glyco_tranf_GTA_type"/>
    <property type="match status" value="1"/>
</dbReference>
<gene>
    <name evidence="6" type="ORF">ENU66_03390</name>
</gene>
<keyword evidence="4" id="KW-0472">Membrane</keyword>
<dbReference type="InterPro" id="IPR001173">
    <property type="entry name" value="Glyco_trans_2-like"/>
</dbReference>
<evidence type="ECO:0000313" key="6">
    <source>
        <dbReference type="EMBL" id="HGL17362.1"/>
    </source>
</evidence>
<evidence type="ECO:0000256" key="1">
    <source>
        <dbReference type="ARBA" id="ARBA00006739"/>
    </source>
</evidence>
<evidence type="ECO:0000259" key="5">
    <source>
        <dbReference type="Pfam" id="PF00535"/>
    </source>
</evidence>
<name>A0A7V3ZXA6_UNCW3</name>
<dbReference type="AlphaFoldDB" id="A0A7V3ZXA6"/>
<dbReference type="SUPFAM" id="SSF53448">
    <property type="entry name" value="Nucleotide-diphospho-sugar transferases"/>
    <property type="match status" value="1"/>
</dbReference>
<feature type="transmembrane region" description="Helical" evidence="4">
    <location>
        <begin position="293"/>
        <end position="316"/>
    </location>
</feature>
<dbReference type="Gene3D" id="3.90.550.10">
    <property type="entry name" value="Spore Coat Polysaccharide Biosynthesis Protein SpsA, Chain A"/>
    <property type="match status" value="1"/>
</dbReference>
<evidence type="ECO:0000256" key="3">
    <source>
        <dbReference type="ARBA" id="ARBA00022679"/>
    </source>
</evidence>
<dbReference type="InterPro" id="IPR029044">
    <property type="entry name" value="Nucleotide-diphossugar_trans"/>
</dbReference>
<evidence type="ECO:0000256" key="2">
    <source>
        <dbReference type="ARBA" id="ARBA00022676"/>
    </source>
</evidence>
<accession>A0A7V3ZXA6</accession>
<feature type="transmembrane region" description="Helical" evidence="4">
    <location>
        <begin position="322"/>
        <end position="344"/>
    </location>
</feature>
<comment type="caution">
    <text evidence="6">The sequence shown here is derived from an EMBL/GenBank/DDBJ whole genome shotgun (WGS) entry which is preliminary data.</text>
</comment>
<keyword evidence="4" id="KW-0812">Transmembrane</keyword>
<keyword evidence="4" id="KW-1133">Transmembrane helix</keyword>
<protein>
    <submittedName>
        <fullName evidence="6">Glycosyltransferase family 2 protein</fullName>
    </submittedName>
</protein>
<keyword evidence="2" id="KW-0328">Glycosyltransferase</keyword>
<feature type="domain" description="Glycosyltransferase 2-like" evidence="5">
    <location>
        <begin position="35"/>
        <end position="201"/>
    </location>
</feature>
<proteinExistence type="inferred from homology"/>
<dbReference type="EMBL" id="DTDJ01000025">
    <property type="protein sequence ID" value="HGL17362.1"/>
    <property type="molecule type" value="Genomic_DNA"/>
</dbReference>
<dbReference type="GO" id="GO:0016757">
    <property type="term" value="F:glycosyltransferase activity"/>
    <property type="evidence" value="ECO:0007669"/>
    <property type="project" value="UniProtKB-KW"/>
</dbReference>
<dbReference type="PANTHER" id="PTHR43630">
    <property type="entry name" value="POLY-BETA-1,6-N-ACETYL-D-GLUCOSAMINE SYNTHASE"/>
    <property type="match status" value="1"/>
</dbReference>
<dbReference type="PANTHER" id="PTHR43630:SF1">
    <property type="entry name" value="POLY-BETA-1,6-N-ACETYL-D-GLUCOSAMINE SYNTHASE"/>
    <property type="match status" value="1"/>
</dbReference>
<comment type="similarity">
    <text evidence="1">Belongs to the glycosyltransferase 2 family.</text>
</comment>